<evidence type="ECO:0000256" key="5">
    <source>
        <dbReference type="ARBA" id="ARBA00023239"/>
    </source>
</evidence>
<comment type="catalytic activity">
    <reaction evidence="7">
        <text>a peptidoglycan chain = a peptidoglycan chain with N-acetyl-1,6-anhydromuramyl-[peptide] at the reducing end + a peptidoglycan chain with N-acetylglucosamine at the non-reducing end.</text>
        <dbReference type="EC" id="4.2.2.29"/>
    </reaction>
</comment>
<dbReference type="GO" id="GO:0009252">
    <property type="term" value="P:peptidoglycan biosynthetic process"/>
    <property type="evidence" value="ECO:0007669"/>
    <property type="project" value="UniProtKB-UniRule"/>
</dbReference>
<dbReference type="PANTHER" id="PTHR30518:SF2">
    <property type="entry name" value="ENDOLYTIC MUREIN TRANSGLYCOSYLASE"/>
    <property type="match status" value="1"/>
</dbReference>
<evidence type="ECO:0000256" key="7">
    <source>
        <dbReference type="HAMAP-Rule" id="MF_02065"/>
    </source>
</evidence>
<dbReference type="AlphaFoldDB" id="A0A2W6PMD0"/>
<dbReference type="InterPro" id="IPR003770">
    <property type="entry name" value="MLTG-like"/>
</dbReference>
<comment type="function">
    <text evidence="7">Functions as a peptidoglycan terminase that cleaves nascent peptidoglycan strands endolytically to terminate their elongation.</text>
</comment>
<dbReference type="Pfam" id="PF02618">
    <property type="entry name" value="YceG"/>
    <property type="match status" value="1"/>
</dbReference>
<dbReference type="Gene3D" id="3.30.160.60">
    <property type="entry name" value="Classic Zinc Finger"/>
    <property type="match status" value="1"/>
</dbReference>
<evidence type="ECO:0000256" key="6">
    <source>
        <dbReference type="ARBA" id="ARBA00023316"/>
    </source>
</evidence>
<dbReference type="Proteomes" id="UP000249746">
    <property type="component" value="Unassembled WGS sequence"/>
</dbReference>
<accession>A0A2W6PMD0</accession>
<evidence type="ECO:0000256" key="4">
    <source>
        <dbReference type="ARBA" id="ARBA00023136"/>
    </source>
</evidence>
<evidence type="ECO:0000313" key="9">
    <source>
        <dbReference type="Proteomes" id="UP000249746"/>
    </source>
</evidence>
<protein>
    <recommendedName>
        <fullName evidence="7">Endolytic murein transglycosylase</fullName>
        <ecNumber evidence="7">4.2.2.29</ecNumber>
    </recommendedName>
    <alternativeName>
        <fullName evidence="7">Peptidoglycan lytic transglycosylase</fullName>
    </alternativeName>
    <alternativeName>
        <fullName evidence="7">Peptidoglycan polymerization terminase</fullName>
    </alternativeName>
</protein>
<organism evidence="8 9">
    <name type="scientific">Helicobacter valdiviensis</name>
    <dbReference type="NCBI Taxonomy" id="1458358"/>
    <lineage>
        <taxon>Bacteria</taxon>
        <taxon>Pseudomonadati</taxon>
        <taxon>Campylobacterota</taxon>
        <taxon>Epsilonproteobacteria</taxon>
        <taxon>Campylobacterales</taxon>
        <taxon>Helicobacteraceae</taxon>
        <taxon>Helicobacter</taxon>
    </lineage>
</organism>
<dbReference type="OrthoDB" id="9814591at2"/>
<keyword evidence="4 7" id="KW-0472">Membrane</keyword>
<comment type="similarity">
    <text evidence="7">Belongs to the transglycosylase MltG family.</text>
</comment>
<feature type="site" description="Important for catalytic activity" evidence="7">
    <location>
        <position position="207"/>
    </location>
</feature>
<keyword evidence="5 7" id="KW-0456">Lyase</keyword>
<evidence type="ECO:0000256" key="3">
    <source>
        <dbReference type="ARBA" id="ARBA00022989"/>
    </source>
</evidence>
<reference evidence="8 9" key="1">
    <citation type="submission" date="2017-03" db="EMBL/GenBank/DDBJ databases">
        <title>Genomic and clinical evidence uncovers the enterohepatic species Helicobacter valdiviensis as a potential human intestinal pathogen.</title>
        <authorList>
            <person name="Fresia P."/>
            <person name="Jara R."/>
            <person name="Sierra R."/>
            <person name="Ferres I."/>
            <person name="Greif G."/>
            <person name="Iraola G."/>
            <person name="Collado L."/>
        </authorList>
    </citation>
    <scope>NUCLEOTIDE SEQUENCE [LARGE SCALE GENOMIC DNA]</scope>
    <source>
        <strain evidence="8 9">WBE14</strain>
    </source>
</reference>
<evidence type="ECO:0000256" key="1">
    <source>
        <dbReference type="ARBA" id="ARBA00022475"/>
    </source>
</evidence>
<feature type="transmembrane region" description="Helical" evidence="7">
    <location>
        <begin position="12"/>
        <end position="33"/>
    </location>
</feature>
<evidence type="ECO:0000256" key="2">
    <source>
        <dbReference type="ARBA" id="ARBA00022692"/>
    </source>
</evidence>
<dbReference type="EMBL" id="NBIU01000020">
    <property type="protein sequence ID" value="PZT47833.1"/>
    <property type="molecule type" value="Genomic_DNA"/>
</dbReference>
<dbReference type="HAMAP" id="MF_02065">
    <property type="entry name" value="MltG"/>
    <property type="match status" value="1"/>
</dbReference>
<dbReference type="GO" id="GO:0071555">
    <property type="term" value="P:cell wall organization"/>
    <property type="evidence" value="ECO:0007669"/>
    <property type="project" value="UniProtKB-KW"/>
</dbReference>
<gene>
    <name evidence="7" type="primary">mltG</name>
    <name evidence="8" type="ORF">B6S12_07030</name>
</gene>
<dbReference type="PANTHER" id="PTHR30518">
    <property type="entry name" value="ENDOLYTIC MUREIN TRANSGLYCOSYLASE"/>
    <property type="match status" value="1"/>
</dbReference>
<keyword evidence="3 7" id="KW-1133">Transmembrane helix</keyword>
<keyword evidence="9" id="KW-1185">Reference proteome</keyword>
<proteinExistence type="inferred from homology"/>
<dbReference type="GO" id="GO:0008932">
    <property type="term" value="F:lytic endotransglycosylase activity"/>
    <property type="evidence" value="ECO:0007669"/>
    <property type="project" value="UniProtKB-UniRule"/>
</dbReference>
<comment type="subcellular location">
    <subcellularLocation>
        <location evidence="7">Cell membrane</location>
        <topology evidence="7">Single-pass membrane protein</topology>
    </subcellularLocation>
</comment>
<keyword evidence="6 7" id="KW-0961">Cell wall biogenesis/degradation</keyword>
<dbReference type="GO" id="GO:0005886">
    <property type="term" value="C:plasma membrane"/>
    <property type="evidence" value="ECO:0007669"/>
    <property type="project" value="UniProtKB-SubCell"/>
</dbReference>
<name>A0A2W6PMD0_9HELI</name>
<comment type="caution">
    <text evidence="8">The sequence shown here is derived from an EMBL/GenBank/DDBJ whole genome shotgun (WGS) entry which is preliminary data.</text>
</comment>
<sequence length="317" mass="36411">MNKVKKTPMKILKLRILKDFFFIIVITLCFYLAKPMQSSLVVFIPQGGVNTIITHLNKNQFDVGKFDAILIHLFGKPQSGWLEIKKTTLSKGDFLYKLTSAKAALIDVQLIPGETLYFFVKILSEGLGLDEAKLMESYFKYAPNYLDGVILANTYKVPKGIKEEHLMYFLVNSSMKMHQKWSVKLLGEYDEKQWFRYVTIASIIQKESANIEEMPLVSAVIHNRLKLKMPLQMDGSLNYGKYSHTKITPKMIQNDTTTYNTYKYSGIPKYPVGSVSFDAIKAAIFPANVDYLYFVRNKNGVHSFSKTYKEHINNFNN</sequence>
<keyword evidence="2 7" id="KW-0812">Transmembrane</keyword>
<evidence type="ECO:0000313" key="8">
    <source>
        <dbReference type="EMBL" id="PZT47833.1"/>
    </source>
</evidence>
<dbReference type="EC" id="4.2.2.29" evidence="7"/>
<keyword evidence="1 7" id="KW-1003">Cell membrane</keyword>
<dbReference type="NCBIfam" id="TIGR00247">
    <property type="entry name" value="endolytic transglycosylase MltG"/>
    <property type="match status" value="1"/>
</dbReference>